<keyword evidence="6" id="KW-1133">Transmembrane helix</keyword>
<dbReference type="PANTHER" id="PTHR19271:SF16">
    <property type="entry name" value="CYTOCHROME B"/>
    <property type="match status" value="1"/>
</dbReference>
<name>A0ABN6XQN0_9MICO</name>
<gene>
    <name evidence="8" type="ORF">GCM10025866_32330</name>
</gene>
<dbReference type="PANTHER" id="PTHR19271">
    <property type="entry name" value="CYTOCHROME B"/>
    <property type="match status" value="1"/>
</dbReference>
<evidence type="ECO:0000256" key="1">
    <source>
        <dbReference type="ARBA" id="ARBA00001971"/>
    </source>
</evidence>
<accession>A0ABN6XQN0</accession>
<evidence type="ECO:0000256" key="2">
    <source>
        <dbReference type="ARBA" id="ARBA00012951"/>
    </source>
</evidence>
<reference evidence="9" key="1">
    <citation type="journal article" date="2019" name="Int. J. Syst. Evol. Microbiol.">
        <title>The Global Catalogue of Microorganisms (GCM) 10K type strain sequencing project: providing services to taxonomists for standard genome sequencing and annotation.</title>
        <authorList>
            <consortium name="The Broad Institute Genomics Platform"/>
            <consortium name="The Broad Institute Genome Sequencing Center for Infectious Disease"/>
            <person name="Wu L."/>
            <person name="Ma J."/>
        </authorList>
    </citation>
    <scope>NUCLEOTIDE SEQUENCE [LARGE SCALE GENOMIC DNA]</scope>
    <source>
        <strain evidence="9">NBRC 108725</strain>
    </source>
</reference>
<keyword evidence="6" id="KW-0472">Membrane</keyword>
<feature type="transmembrane region" description="Helical" evidence="6">
    <location>
        <begin position="168"/>
        <end position="189"/>
    </location>
</feature>
<feature type="transmembrane region" description="Helical" evidence="6">
    <location>
        <begin position="103"/>
        <end position="124"/>
    </location>
</feature>
<evidence type="ECO:0000256" key="4">
    <source>
        <dbReference type="ARBA" id="ARBA00029351"/>
    </source>
</evidence>
<evidence type="ECO:0000313" key="9">
    <source>
        <dbReference type="Proteomes" id="UP001321498"/>
    </source>
</evidence>
<feature type="transmembrane region" description="Helical" evidence="6">
    <location>
        <begin position="201"/>
        <end position="226"/>
    </location>
</feature>
<dbReference type="InterPro" id="IPR016174">
    <property type="entry name" value="Di-haem_cyt_TM"/>
</dbReference>
<sequence>MRVTGAVSNYIDERTSISGFVKELGRKVFPDHWSFMIGEVALWCFVIILLSGTFLTFFFQASMTEVVYDGSYTPLKGLSMSAAMDSTLNISFDVRGGLLMRQVHHWAALLFIASIGLHMLRVFFTGAFRKPRELNWLIGFVLFVLAMAEGFTGYSLPDDLLSGNGLRIIDGMVKGVPVIGTWISYLLFGGEFPGTQIVGRLYTLHILLLPAVVVALIGLHMVFLIVHKHTQFPGPGKTNDNVVGYPILPVYGAKMAGTFFLVFGVIVAIASLFAINPIWNYGPYDPSPCRRAHSPTGTSASPTAH</sequence>
<dbReference type="InterPro" id="IPR005797">
    <property type="entry name" value="Cyt_b/b6_N"/>
</dbReference>
<dbReference type="SUPFAM" id="SSF81342">
    <property type="entry name" value="Transmembrane di-heme cytochromes"/>
    <property type="match status" value="1"/>
</dbReference>
<evidence type="ECO:0000256" key="3">
    <source>
        <dbReference type="ARBA" id="ARBA00016116"/>
    </source>
</evidence>
<feature type="transmembrane region" description="Helical" evidence="6">
    <location>
        <begin position="255"/>
        <end position="275"/>
    </location>
</feature>
<feature type="transmembrane region" description="Helical" evidence="6">
    <location>
        <begin position="136"/>
        <end position="156"/>
    </location>
</feature>
<keyword evidence="9" id="KW-1185">Reference proteome</keyword>
<dbReference type="EC" id="7.1.1.8" evidence="2"/>
<dbReference type="Proteomes" id="UP001321498">
    <property type="component" value="Chromosome"/>
</dbReference>
<dbReference type="Pfam" id="PF13631">
    <property type="entry name" value="Cytochrom_B_N_2"/>
    <property type="match status" value="1"/>
</dbReference>
<dbReference type="Gene3D" id="1.20.810.10">
    <property type="entry name" value="Cytochrome Bc1 Complex, Chain C"/>
    <property type="match status" value="1"/>
</dbReference>
<evidence type="ECO:0000256" key="5">
    <source>
        <dbReference type="ARBA" id="ARBA00029568"/>
    </source>
</evidence>
<feature type="domain" description="Cytochrome b/b6 N-terminal region profile" evidence="7">
    <location>
        <begin position="7"/>
        <end position="233"/>
    </location>
</feature>
<comment type="cofactor">
    <cofactor evidence="1">
        <name>heme</name>
        <dbReference type="ChEBI" id="CHEBI:30413"/>
    </cofactor>
</comment>
<evidence type="ECO:0000256" key="6">
    <source>
        <dbReference type="SAM" id="Phobius"/>
    </source>
</evidence>
<protein>
    <recommendedName>
        <fullName evidence="3">Cytochrome bc1 complex cytochrome b subunit</fullName>
        <ecNumber evidence="2">7.1.1.8</ecNumber>
    </recommendedName>
    <alternativeName>
        <fullName evidence="5">Cytochrome bc1 reductase complex subunit QcrB</fullName>
    </alternativeName>
</protein>
<evidence type="ECO:0000259" key="7">
    <source>
        <dbReference type="PROSITE" id="PS51002"/>
    </source>
</evidence>
<proteinExistence type="predicted"/>
<dbReference type="InterPro" id="IPR027387">
    <property type="entry name" value="Cytb/b6-like_sf"/>
</dbReference>
<dbReference type="EMBL" id="AP027731">
    <property type="protein sequence ID" value="BDZ47324.1"/>
    <property type="molecule type" value="Genomic_DNA"/>
</dbReference>
<keyword evidence="6" id="KW-0812">Transmembrane</keyword>
<feature type="transmembrane region" description="Helical" evidence="6">
    <location>
        <begin position="40"/>
        <end position="59"/>
    </location>
</feature>
<evidence type="ECO:0000313" key="8">
    <source>
        <dbReference type="EMBL" id="BDZ47324.1"/>
    </source>
</evidence>
<dbReference type="PROSITE" id="PS51002">
    <property type="entry name" value="CYTB_NTER"/>
    <property type="match status" value="1"/>
</dbReference>
<organism evidence="8 9">
    <name type="scientific">Naasia aerilata</name>
    <dbReference type="NCBI Taxonomy" id="1162966"/>
    <lineage>
        <taxon>Bacteria</taxon>
        <taxon>Bacillati</taxon>
        <taxon>Actinomycetota</taxon>
        <taxon>Actinomycetes</taxon>
        <taxon>Micrococcales</taxon>
        <taxon>Microbacteriaceae</taxon>
        <taxon>Naasia</taxon>
    </lineage>
</organism>
<comment type="catalytic activity">
    <reaction evidence="4">
        <text>a quinol + 2 Fe(III)-[cytochrome c](out) = a quinone + 2 Fe(II)-[cytochrome c](out) + 2 H(+)(out)</text>
        <dbReference type="Rhea" id="RHEA:11484"/>
        <dbReference type="Rhea" id="RHEA-COMP:10350"/>
        <dbReference type="Rhea" id="RHEA-COMP:14399"/>
        <dbReference type="ChEBI" id="CHEBI:15378"/>
        <dbReference type="ChEBI" id="CHEBI:24646"/>
        <dbReference type="ChEBI" id="CHEBI:29033"/>
        <dbReference type="ChEBI" id="CHEBI:29034"/>
        <dbReference type="ChEBI" id="CHEBI:132124"/>
        <dbReference type="EC" id="7.1.1.8"/>
    </reaction>
</comment>